<name>A0ABT1BLZ8_9BURK</name>
<protein>
    <submittedName>
        <fullName evidence="3">Ribbon-helix-helix domain-containing protein</fullName>
    </submittedName>
</protein>
<dbReference type="RefSeq" id="WP_252769744.1">
    <property type="nucleotide sequence ID" value="NZ_JAMXMC010000006.1"/>
</dbReference>
<evidence type="ECO:0000259" key="2">
    <source>
        <dbReference type="Pfam" id="PF13467"/>
    </source>
</evidence>
<accession>A0ABT1BLZ8</accession>
<gene>
    <name evidence="3" type="ORF">M0L44_10910</name>
</gene>
<feature type="compositionally biased region" description="Polar residues" evidence="1">
    <location>
        <begin position="128"/>
        <end position="138"/>
    </location>
</feature>
<keyword evidence="4" id="KW-1185">Reference proteome</keyword>
<dbReference type="InterPro" id="IPR027373">
    <property type="entry name" value="RHH_dom"/>
</dbReference>
<organism evidence="3 4">
    <name type="scientific">Ideonella oryzae</name>
    <dbReference type="NCBI Taxonomy" id="2937441"/>
    <lineage>
        <taxon>Bacteria</taxon>
        <taxon>Pseudomonadati</taxon>
        <taxon>Pseudomonadota</taxon>
        <taxon>Betaproteobacteria</taxon>
        <taxon>Burkholderiales</taxon>
        <taxon>Sphaerotilaceae</taxon>
        <taxon>Ideonella</taxon>
    </lineage>
</organism>
<dbReference type="Proteomes" id="UP001204851">
    <property type="component" value="Unassembled WGS sequence"/>
</dbReference>
<feature type="domain" description="Ribbon-helix-helix" evidence="2">
    <location>
        <begin position="16"/>
        <end position="82"/>
    </location>
</feature>
<dbReference type="Pfam" id="PF13467">
    <property type="entry name" value="RHH_4"/>
    <property type="match status" value="1"/>
</dbReference>
<dbReference type="Gene3D" id="1.10.3990.20">
    <property type="entry name" value="protein bp1543"/>
    <property type="match status" value="1"/>
</dbReference>
<dbReference type="InterPro" id="IPR038268">
    <property type="entry name" value="RHH_sf"/>
</dbReference>
<feature type="region of interest" description="Disordered" evidence="1">
    <location>
        <begin position="119"/>
        <end position="149"/>
    </location>
</feature>
<evidence type="ECO:0000256" key="1">
    <source>
        <dbReference type="SAM" id="MobiDB-lite"/>
    </source>
</evidence>
<reference evidence="3 4" key="1">
    <citation type="submission" date="2022-06" db="EMBL/GenBank/DDBJ databases">
        <title>Ideonella sp. NS12-5 Genome sequencing and assembly.</title>
        <authorList>
            <person name="Jung Y."/>
        </authorList>
    </citation>
    <scope>NUCLEOTIDE SEQUENCE [LARGE SCALE GENOMIC DNA]</scope>
    <source>
        <strain evidence="3 4">NS12-5</strain>
    </source>
</reference>
<proteinExistence type="predicted"/>
<sequence length="149" mass="16183">MCEIFIGADPLSYESRTRSVRLHGVVTSIRLEHLFWDVLDEIAGRDGLTVVQLIEKLYDELIAARGEAGNFASFLRVSALRYEALLAHQAIPADVAVPLRGLDARAAVQKLPAHWRSHTGRALRPSLQGPQAPSSSARSCAAEKSSAPV</sequence>
<dbReference type="EMBL" id="JAMXMC010000006">
    <property type="protein sequence ID" value="MCO5977221.1"/>
    <property type="molecule type" value="Genomic_DNA"/>
</dbReference>
<evidence type="ECO:0000313" key="3">
    <source>
        <dbReference type="EMBL" id="MCO5977221.1"/>
    </source>
</evidence>
<evidence type="ECO:0000313" key="4">
    <source>
        <dbReference type="Proteomes" id="UP001204851"/>
    </source>
</evidence>
<comment type="caution">
    <text evidence="3">The sequence shown here is derived from an EMBL/GenBank/DDBJ whole genome shotgun (WGS) entry which is preliminary data.</text>
</comment>